<accession>A0ACB9T1E8</accession>
<proteinExistence type="predicted"/>
<sequence>MPKVQEGVKYEKKYKEEDVIQALKAIENGISQRRASQIFKVPRQTLQFRKSEKFQNNISLGPNTILTSEEEATLEEWILTSYRKGFPLRKLDIQMSVKDFLDLKPRENPFQDNLPGEGWYRAFLKRHPALTHRRPEAVTSASSIDQGHSTHQTLKLSQLCTSLEIILIALYPNATRNMQPADVAAFKPLKTGWKRAVLEFRRKNPNVALTKEKFAPLLNSVIEIYTKADTIKNGFRASGLHPWNASSIDYSKCLGTRSNSGAQQDCNKQIEVDELTNTSSMMYDQFKNIVGEQRIELFERIEQFDEDSSDEFIILYKLYREFKKHDKNWQRETPTEPANSNDILVDMETDHIEIIFQDSVDMNFNEKTNTNITKHIEVNSDPVAINAIECNMTKTMPFDNQPSEEHEERDKSIEKILTLERELEINNQTSEHITERISMQELTNLKQIGNCQSPLRENTEANAINTSLRDFVLWPKTPERKGKKQSERLPFVLTSSGWKKNSDG</sequence>
<organism evidence="1 2">
    <name type="scientific">Holotrichia oblita</name>
    <name type="common">Chafer beetle</name>
    <dbReference type="NCBI Taxonomy" id="644536"/>
    <lineage>
        <taxon>Eukaryota</taxon>
        <taxon>Metazoa</taxon>
        <taxon>Ecdysozoa</taxon>
        <taxon>Arthropoda</taxon>
        <taxon>Hexapoda</taxon>
        <taxon>Insecta</taxon>
        <taxon>Pterygota</taxon>
        <taxon>Neoptera</taxon>
        <taxon>Endopterygota</taxon>
        <taxon>Coleoptera</taxon>
        <taxon>Polyphaga</taxon>
        <taxon>Scarabaeiformia</taxon>
        <taxon>Scarabaeidae</taxon>
        <taxon>Melolonthinae</taxon>
        <taxon>Holotrichia</taxon>
    </lineage>
</organism>
<name>A0ACB9T1E8_HOLOL</name>
<keyword evidence="2" id="KW-1185">Reference proteome</keyword>
<evidence type="ECO:0000313" key="2">
    <source>
        <dbReference type="Proteomes" id="UP001056778"/>
    </source>
</evidence>
<dbReference type="Proteomes" id="UP001056778">
    <property type="component" value="Chromosome 5"/>
</dbReference>
<dbReference type="EMBL" id="CM043019">
    <property type="protein sequence ID" value="KAI4460648.1"/>
    <property type="molecule type" value="Genomic_DNA"/>
</dbReference>
<protein>
    <submittedName>
        <fullName evidence="1">Tc5 transposase dna-binding domain</fullName>
    </submittedName>
</protein>
<evidence type="ECO:0000313" key="1">
    <source>
        <dbReference type="EMBL" id="KAI4460648.1"/>
    </source>
</evidence>
<comment type="caution">
    <text evidence="1">The sequence shown here is derived from an EMBL/GenBank/DDBJ whole genome shotgun (WGS) entry which is preliminary data.</text>
</comment>
<gene>
    <name evidence="1" type="ORF">MML48_5g00014885</name>
</gene>
<reference evidence="1" key="1">
    <citation type="submission" date="2022-04" db="EMBL/GenBank/DDBJ databases">
        <title>Chromosome-scale genome assembly of Holotrichia oblita Faldermann.</title>
        <authorList>
            <person name="Rongchong L."/>
        </authorList>
    </citation>
    <scope>NUCLEOTIDE SEQUENCE</scope>
    <source>
        <strain evidence="1">81SQS9</strain>
    </source>
</reference>
<keyword evidence="1" id="KW-0238">DNA-binding</keyword>